<dbReference type="PANTHER" id="PTHR41307">
    <property type="entry name" value="MEMBRANE PROTEIN-RELATED"/>
    <property type="match status" value="1"/>
</dbReference>
<dbReference type="EMBL" id="FNFL01000005">
    <property type="protein sequence ID" value="SDK37447.1"/>
    <property type="molecule type" value="Genomic_DNA"/>
</dbReference>
<accession>A0A1G9BD88</accession>
<evidence type="ECO:0000313" key="3">
    <source>
        <dbReference type="Proteomes" id="UP000198694"/>
    </source>
</evidence>
<dbReference type="AlphaFoldDB" id="A0A1G9BD88"/>
<gene>
    <name evidence="2" type="ORF">SAMN05216243_2959</name>
</gene>
<protein>
    <recommendedName>
        <fullName evidence="4">DNA-binding ferritin-like protein (Dps family)</fullName>
    </recommendedName>
</protein>
<dbReference type="Proteomes" id="UP000198694">
    <property type="component" value="Unassembled WGS sequence"/>
</dbReference>
<feature type="transmembrane region" description="Helical" evidence="1">
    <location>
        <begin position="114"/>
        <end position="135"/>
    </location>
</feature>
<evidence type="ECO:0008006" key="4">
    <source>
        <dbReference type="Google" id="ProtNLM"/>
    </source>
</evidence>
<keyword evidence="1" id="KW-0472">Membrane</keyword>
<feature type="transmembrane region" description="Helical" evidence="1">
    <location>
        <begin position="90"/>
        <end position="108"/>
    </location>
</feature>
<evidence type="ECO:0000313" key="2">
    <source>
        <dbReference type="EMBL" id="SDK37447.1"/>
    </source>
</evidence>
<reference evidence="2 3" key="1">
    <citation type="submission" date="2016-10" db="EMBL/GenBank/DDBJ databases">
        <authorList>
            <person name="de Groot N.N."/>
        </authorList>
    </citation>
    <scope>NUCLEOTIDE SEQUENCE [LARGE SCALE GENOMIC DNA]</scope>
    <source>
        <strain evidence="2 3">CGMCC 1.6502</strain>
    </source>
</reference>
<feature type="transmembrane region" description="Helical" evidence="1">
    <location>
        <begin position="147"/>
        <end position="166"/>
    </location>
</feature>
<keyword evidence="3" id="KW-1185">Reference proteome</keyword>
<keyword evidence="1" id="KW-1133">Transmembrane helix</keyword>
<dbReference type="RefSeq" id="WP_139184429.1">
    <property type="nucleotide sequence ID" value="NZ_FNFL01000005.1"/>
</dbReference>
<dbReference type="PANTHER" id="PTHR41307:SF1">
    <property type="entry name" value="MEMBRANE PROTEIN"/>
    <property type="match status" value="1"/>
</dbReference>
<organism evidence="2 3">
    <name type="scientific">Sediminibacillus albus</name>
    <dbReference type="NCBI Taxonomy" id="407036"/>
    <lineage>
        <taxon>Bacteria</taxon>
        <taxon>Bacillati</taxon>
        <taxon>Bacillota</taxon>
        <taxon>Bacilli</taxon>
        <taxon>Bacillales</taxon>
        <taxon>Bacillaceae</taxon>
        <taxon>Sediminibacillus</taxon>
    </lineage>
</organism>
<feature type="transmembrane region" description="Helical" evidence="1">
    <location>
        <begin position="178"/>
        <end position="200"/>
    </location>
</feature>
<dbReference type="OrthoDB" id="1655249at2"/>
<evidence type="ECO:0000256" key="1">
    <source>
        <dbReference type="SAM" id="Phobius"/>
    </source>
</evidence>
<keyword evidence="1" id="KW-0812">Transmembrane</keyword>
<dbReference type="STRING" id="407036.SAMN05216243_2959"/>
<dbReference type="Gene3D" id="1.10.1900.10">
    <property type="entry name" value="c-terminal domain of poly(a) binding protein"/>
    <property type="match status" value="1"/>
</dbReference>
<proteinExistence type="predicted"/>
<dbReference type="SUPFAM" id="SSF158560">
    <property type="entry name" value="BH3980-like"/>
    <property type="match status" value="1"/>
</dbReference>
<sequence length="215" mass="25480">MSVYYLKNRYKNELNEANQKTYDQLDMYIRNSRVDSNRADELLQEIYLHALEAQKKDRLLIDVIGRNPKEYCDELVRELPNNSFKQTMKLFVYIFIVSICILFMNKTMTGSFSISLLDFILFPVLCFGLVLFSRWLIKKRVYKNKRLFFLPVFCLIVLSSLITISIEKLIDLEKFVYQVPPILSLVFTFIISFITWNILIKGNGFLNKVFSYKKV</sequence>
<name>A0A1G9BD88_9BACI</name>